<evidence type="ECO:0000256" key="2">
    <source>
        <dbReference type="ARBA" id="ARBA00022741"/>
    </source>
</evidence>
<dbReference type="CDD" id="cd01898">
    <property type="entry name" value="Obg"/>
    <property type="match status" value="1"/>
</dbReference>
<name>A0ABT6DDT2_9BACT</name>
<gene>
    <name evidence="8" type="primary">obgE</name>
    <name evidence="5" type="synonym">obg</name>
    <name evidence="8" type="ORF">NWE73_01375</name>
</gene>
<dbReference type="Gene3D" id="2.70.210.12">
    <property type="entry name" value="GTP1/OBG domain"/>
    <property type="match status" value="1"/>
</dbReference>
<dbReference type="NCBIfam" id="NF008956">
    <property type="entry name" value="PRK12299.1"/>
    <property type="match status" value="1"/>
</dbReference>
<protein>
    <recommendedName>
        <fullName evidence="5">GTPase Obg</fullName>
        <ecNumber evidence="5">3.6.5.-</ecNumber>
    </recommendedName>
    <alternativeName>
        <fullName evidence="5">GTP-binding protein Obg</fullName>
    </alternativeName>
</protein>
<evidence type="ECO:0000259" key="6">
    <source>
        <dbReference type="PROSITE" id="PS51710"/>
    </source>
</evidence>
<feature type="binding site" evidence="5">
    <location>
        <position position="171"/>
    </location>
    <ligand>
        <name>Mg(2+)</name>
        <dbReference type="ChEBI" id="CHEBI:18420"/>
    </ligand>
</feature>
<keyword evidence="5" id="KW-0479">Metal-binding</keyword>
<sequence>MKFIDEVRITLASGHGGPGCVSFRRESMQARGGPDGGDGGKGGDLVIRTSRHINSLVDLRQNKRYAARNGGMGSGRQRTGQDAEDLVLIVPEGTIFRNMDGEIIIDMTGINEHVLLKGGRGGKGNEFFKTSVNQAPEHAQPGEEGQEIEVKLELKLIADVGIIGFPNAGKSTLISRISAAKPKIADYPFTTLTPNLGVVKAGDYSSFVVADIPGLVKGAHEGVGLGIQFLKHVERTRIFIHLVDASGMSGRDPLQDFEDINYELKMYDENNKDKEGFFPLSTRPQFVVLNKIDTLSSDQLQKLLNSFKKITGTAPLAISAVTGTNINELVVELGRQILKQEEE</sequence>
<dbReference type="HAMAP" id="MF_01454">
    <property type="entry name" value="GTPase_Obg"/>
    <property type="match status" value="1"/>
</dbReference>
<proteinExistence type="inferred from homology"/>
<dbReference type="EC" id="3.6.5.-" evidence="5"/>
<keyword evidence="3 5" id="KW-0460">Magnesium</keyword>
<dbReference type="InterPro" id="IPR006074">
    <property type="entry name" value="GTP1-OBG_CS"/>
</dbReference>
<keyword evidence="4 5" id="KW-0342">GTP-binding</keyword>
<dbReference type="InterPro" id="IPR036726">
    <property type="entry name" value="GTP1_OBG_dom_sf"/>
</dbReference>
<comment type="subunit">
    <text evidence="5">Monomer.</text>
</comment>
<dbReference type="PRINTS" id="PR00326">
    <property type="entry name" value="GTP1OBG"/>
</dbReference>
<dbReference type="InterPro" id="IPR014100">
    <property type="entry name" value="GTP-bd_Obg/CgtA"/>
</dbReference>
<evidence type="ECO:0000256" key="1">
    <source>
        <dbReference type="ARBA" id="ARBA00007699"/>
    </source>
</evidence>
<comment type="subcellular location">
    <subcellularLocation>
        <location evidence="5">Cytoplasm</location>
    </subcellularLocation>
</comment>
<reference evidence="8" key="1">
    <citation type="submission" date="2022-08" db="EMBL/GenBank/DDBJ databases">
        <title>Novel Bdellovibrio Species Isolated from Svalbard: Designation Bdellovibrio svalbardensis.</title>
        <authorList>
            <person name="Mitchell R.J."/>
            <person name="Choi S.Y."/>
        </authorList>
    </citation>
    <scope>NUCLEOTIDE SEQUENCE</scope>
    <source>
        <strain evidence="8">PAP01</strain>
    </source>
</reference>
<dbReference type="NCBIfam" id="TIGR02729">
    <property type="entry name" value="Obg_CgtA"/>
    <property type="match status" value="1"/>
</dbReference>
<dbReference type="InterPro" id="IPR006073">
    <property type="entry name" value="GTP-bd"/>
</dbReference>
<dbReference type="PANTHER" id="PTHR11702:SF31">
    <property type="entry name" value="MITOCHONDRIAL RIBOSOME-ASSOCIATED GTPASE 2"/>
    <property type="match status" value="1"/>
</dbReference>
<keyword evidence="2 5" id="KW-0547">Nucleotide-binding</keyword>
<feature type="domain" description="OBG-type G" evidence="6">
    <location>
        <begin position="158"/>
        <end position="338"/>
    </location>
</feature>
<accession>A0ABT6DDT2</accession>
<evidence type="ECO:0000313" key="9">
    <source>
        <dbReference type="Proteomes" id="UP001152321"/>
    </source>
</evidence>
<dbReference type="PROSITE" id="PS51710">
    <property type="entry name" value="G_OBG"/>
    <property type="match status" value="1"/>
</dbReference>
<feature type="binding site" evidence="5">
    <location>
        <begin position="290"/>
        <end position="293"/>
    </location>
    <ligand>
        <name>GTP</name>
        <dbReference type="ChEBI" id="CHEBI:37565"/>
    </ligand>
</feature>
<dbReference type="PIRSF" id="PIRSF002401">
    <property type="entry name" value="GTP_bd_Obg/CgtA"/>
    <property type="match status" value="1"/>
</dbReference>
<feature type="domain" description="Obg" evidence="7">
    <location>
        <begin position="1"/>
        <end position="157"/>
    </location>
</feature>
<evidence type="ECO:0000313" key="8">
    <source>
        <dbReference type="EMBL" id="MDG0814994.1"/>
    </source>
</evidence>
<evidence type="ECO:0000256" key="4">
    <source>
        <dbReference type="ARBA" id="ARBA00023134"/>
    </source>
</evidence>
<evidence type="ECO:0000256" key="3">
    <source>
        <dbReference type="ARBA" id="ARBA00022842"/>
    </source>
</evidence>
<evidence type="ECO:0000256" key="5">
    <source>
        <dbReference type="HAMAP-Rule" id="MF_01454"/>
    </source>
</evidence>
<organism evidence="8 9">
    <name type="scientific">Bdellovibrio svalbardensis</name>
    <dbReference type="NCBI Taxonomy" id="2972972"/>
    <lineage>
        <taxon>Bacteria</taxon>
        <taxon>Pseudomonadati</taxon>
        <taxon>Bdellovibrionota</taxon>
        <taxon>Bdellovibrionia</taxon>
        <taxon>Bdellovibrionales</taxon>
        <taxon>Pseudobdellovibrionaceae</taxon>
        <taxon>Bdellovibrio</taxon>
    </lineage>
</organism>
<keyword evidence="5" id="KW-0963">Cytoplasm</keyword>
<feature type="binding site" evidence="5">
    <location>
        <begin position="211"/>
        <end position="214"/>
    </location>
    <ligand>
        <name>GTP</name>
        <dbReference type="ChEBI" id="CHEBI:37565"/>
    </ligand>
</feature>
<dbReference type="SUPFAM" id="SSF82051">
    <property type="entry name" value="Obg GTP-binding protein N-terminal domain"/>
    <property type="match status" value="1"/>
</dbReference>
<dbReference type="SUPFAM" id="SSF52540">
    <property type="entry name" value="P-loop containing nucleoside triphosphate hydrolases"/>
    <property type="match status" value="1"/>
</dbReference>
<dbReference type="NCBIfam" id="NF008955">
    <property type="entry name" value="PRK12297.1"/>
    <property type="match status" value="1"/>
</dbReference>
<dbReference type="PROSITE" id="PS00905">
    <property type="entry name" value="GTP1_OBG"/>
    <property type="match status" value="1"/>
</dbReference>
<dbReference type="Pfam" id="PF01926">
    <property type="entry name" value="MMR_HSR1"/>
    <property type="match status" value="1"/>
</dbReference>
<dbReference type="InterPro" id="IPR027417">
    <property type="entry name" value="P-loop_NTPase"/>
</dbReference>
<keyword evidence="5" id="KW-0378">Hydrolase</keyword>
<comment type="function">
    <text evidence="5">An essential GTPase which binds GTP, GDP and possibly (p)ppGpp with moderate affinity, with high nucleotide exchange rates and a fairly low GTP hydrolysis rate. Plays a role in control of the cell cycle, stress response, ribosome biogenesis and in those bacteria that undergo differentiation, in morphogenesis control.</text>
</comment>
<feature type="binding site" evidence="5">
    <location>
        <begin position="319"/>
        <end position="321"/>
    </location>
    <ligand>
        <name>GTP</name>
        <dbReference type="ChEBI" id="CHEBI:37565"/>
    </ligand>
</feature>
<dbReference type="Proteomes" id="UP001152321">
    <property type="component" value="Unassembled WGS sequence"/>
</dbReference>
<feature type="binding site" evidence="5">
    <location>
        <begin position="189"/>
        <end position="193"/>
    </location>
    <ligand>
        <name>GTP</name>
        <dbReference type="ChEBI" id="CHEBI:37565"/>
    </ligand>
</feature>
<feature type="binding site" evidence="5">
    <location>
        <begin position="164"/>
        <end position="171"/>
    </location>
    <ligand>
        <name>GTP</name>
        <dbReference type="ChEBI" id="CHEBI:37565"/>
    </ligand>
</feature>
<comment type="cofactor">
    <cofactor evidence="5">
        <name>Mg(2+)</name>
        <dbReference type="ChEBI" id="CHEBI:18420"/>
    </cofactor>
</comment>
<dbReference type="RefSeq" id="WP_277576474.1">
    <property type="nucleotide sequence ID" value="NZ_JANRMI010000001.1"/>
</dbReference>
<comment type="caution">
    <text evidence="8">The sequence shown here is derived from an EMBL/GenBank/DDBJ whole genome shotgun (WGS) entry which is preliminary data.</text>
</comment>
<dbReference type="InterPro" id="IPR006169">
    <property type="entry name" value="GTP1_OBG_dom"/>
</dbReference>
<dbReference type="Pfam" id="PF01018">
    <property type="entry name" value="GTP1_OBG"/>
    <property type="match status" value="1"/>
</dbReference>
<evidence type="ECO:0000259" key="7">
    <source>
        <dbReference type="PROSITE" id="PS51883"/>
    </source>
</evidence>
<feature type="binding site" evidence="5">
    <location>
        <position position="191"/>
    </location>
    <ligand>
        <name>Mg(2+)</name>
        <dbReference type="ChEBI" id="CHEBI:18420"/>
    </ligand>
</feature>
<keyword evidence="9" id="KW-1185">Reference proteome</keyword>
<dbReference type="EMBL" id="JANRMI010000001">
    <property type="protein sequence ID" value="MDG0814994.1"/>
    <property type="molecule type" value="Genomic_DNA"/>
</dbReference>
<dbReference type="PANTHER" id="PTHR11702">
    <property type="entry name" value="DEVELOPMENTALLY REGULATED GTP-BINDING PROTEIN-RELATED"/>
    <property type="match status" value="1"/>
</dbReference>
<comment type="similarity">
    <text evidence="1 5">Belongs to the TRAFAC class OBG-HflX-like GTPase superfamily. OBG GTPase family.</text>
</comment>
<dbReference type="Gene3D" id="3.40.50.300">
    <property type="entry name" value="P-loop containing nucleotide triphosphate hydrolases"/>
    <property type="match status" value="1"/>
</dbReference>
<dbReference type="InterPro" id="IPR045086">
    <property type="entry name" value="OBG_GTPase"/>
</dbReference>
<dbReference type="InterPro" id="IPR031167">
    <property type="entry name" value="G_OBG"/>
</dbReference>
<dbReference type="PROSITE" id="PS51883">
    <property type="entry name" value="OBG"/>
    <property type="match status" value="1"/>
</dbReference>